<dbReference type="InterPro" id="IPR006109">
    <property type="entry name" value="G3P_DH_NAD-dep_C"/>
</dbReference>
<reference evidence="15" key="1">
    <citation type="submission" date="2016-10" db="EMBL/GenBank/DDBJ databases">
        <authorList>
            <person name="Varghese N."/>
            <person name="Submissions S."/>
        </authorList>
    </citation>
    <scope>NUCLEOTIDE SEQUENCE [LARGE SCALE GENOMIC DNA]</scope>
    <source>
        <strain evidence="15">S6-262</strain>
    </source>
</reference>
<dbReference type="InterPro" id="IPR008927">
    <property type="entry name" value="6-PGluconate_DH-like_C_sf"/>
</dbReference>
<evidence type="ECO:0000313" key="15">
    <source>
        <dbReference type="Proteomes" id="UP000199206"/>
    </source>
</evidence>
<dbReference type="GO" id="GO:0141153">
    <property type="term" value="F:glycerol-3-phosphate dehydrogenase (NADP+) activity"/>
    <property type="evidence" value="ECO:0007669"/>
    <property type="project" value="RHEA"/>
</dbReference>
<dbReference type="InterPro" id="IPR011128">
    <property type="entry name" value="G3P_DH_NAD-dep_N"/>
</dbReference>
<dbReference type="InterPro" id="IPR036291">
    <property type="entry name" value="NAD(P)-bd_dom_sf"/>
</dbReference>
<evidence type="ECO:0000259" key="13">
    <source>
        <dbReference type="Pfam" id="PF07479"/>
    </source>
</evidence>
<feature type="binding site" evidence="9">
    <location>
        <position position="266"/>
    </location>
    <ligand>
        <name>NAD(+)</name>
        <dbReference type="ChEBI" id="CHEBI:57540"/>
    </ligand>
</feature>
<feature type="active site" description="Proton acceptor" evidence="7">
    <location>
        <position position="202"/>
    </location>
</feature>
<evidence type="ECO:0000256" key="8">
    <source>
        <dbReference type="PIRSR" id="PIRSR000114-2"/>
    </source>
</evidence>
<dbReference type="STRING" id="1166340.SAMN05192583_1268"/>
<sequence>MDKTRPPVKDIGVTSHPTLAVLGAGSFGTAIATALARGGNAVTLFCRTAEQAEAINRTRENARFFPGHVLSPQIDATADLDAVMGAEVLFLAFPSRAMDDYAGRIANEARRDAVVVNLIKGLHPEHFTFAELFRRTAPHIAYVALKGPTFSRPLFLGEWSGMTCGADDPEVGRQVSALFGGGSLALDAIPSAKSVDIASALKNVYAIALGLVGSTGPSENTTFMAATLVIKELKRLLDALGCHPDVLWSFSGVGDILLTGLCDTSRNRTIGLMMGKGIPIDLVRSDFVAEGVRAVDALEAHCGQVDTPLLDAVAEVLHGRQGPAHIFERFGTSV</sequence>
<dbReference type="EC" id="1.1.1.94" evidence="11"/>
<proteinExistence type="inferred from homology"/>
<dbReference type="Gene3D" id="1.10.1040.10">
    <property type="entry name" value="N-(1-d-carboxylethyl)-l-norvaline Dehydrogenase, domain 2"/>
    <property type="match status" value="1"/>
</dbReference>
<feature type="domain" description="Glycerol-3-phosphate dehydrogenase NAD-dependent N-terminal" evidence="12">
    <location>
        <begin position="19"/>
        <end position="170"/>
    </location>
</feature>
<accession>A0A1H8B9Y1</accession>
<dbReference type="PIRSF" id="PIRSF000114">
    <property type="entry name" value="Glycerol-3-P_dh"/>
    <property type="match status" value="1"/>
</dbReference>
<keyword evidence="4" id="KW-0443">Lipid metabolism</keyword>
<comment type="similarity">
    <text evidence="1 10">Belongs to the NAD-dependent glycerol-3-phosphate dehydrogenase family.</text>
</comment>
<feature type="binding site" evidence="8">
    <location>
        <position position="120"/>
    </location>
    <ligand>
        <name>substrate</name>
    </ligand>
</feature>
<dbReference type="EMBL" id="FOCF01000002">
    <property type="protein sequence ID" value="SEM79516.1"/>
    <property type="molecule type" value="Genomic_DNA"/>
</dbReference>
<dbReference type="PRINTS" id="PR00077">
    <property type="entry name" value="GPDHDRGNASE"/>
</dbReference>
<dbReference type="GO" id="GO:0051287">
    <property type="term" value="F:NAD binding"/>
    <property type="evidence" value="ECO:0007669"/>
    <property type="project" value="InterPro"/>
</dbReference>
<dbReference type="GO" id="GO:0046474">
    <property type="term" value="P:glycerophospholipid biosynthetic process"/>
    <property type="evidence" value="ECO:0007669"/>
    <property type="project" value="TreeGrafter"/>
</dbReference>
<dbReference type="GO" id="GO:0046168">
    <property type="term" value="P:glycerol-3-phosphate catabolic process"/>
    <property type="evidence" value="ECO:0007669"/>
    <property type="project" value="InterPro"/>
</dbReference>
<keyword evidence="5" id="KW-0594">Phospholipid biosynthesis</keyword>
<evidence type="ECO:0000256" key="11">
    <source>
        <dbReference type="RuleBase" id="RU000439"/>
    </source>
</evidence>
<dbReference type="Pfam" id="PF07479">
    <property type="entry name" value="NAD_Gly3P_dh_C"/>
    <property type="match status" value="1"/>
</dbReference>
<feature type="binding site" evidence="9">
    <location>
        <begin position="23"/>
        <end position="28"/>
    </location>
    <ligand>
        <name>NAD(+)</name>
        <dbReference type="ChEBI" id="CHEBI:57540"/>
    </ligand>
</feature>
<evidence type="ECO:0000259" key="12">
    <source>
        <dbReference type="Pfam" id="PF01210"/>
    </source>
</evidence>
<dbReference type="PANTHER" id="PTHR11728:SF1">
    <property type="entry name" value="GLYCEROL-3-PHOSPHATE DEHYDROGENASE [NAD(+)] 2, CHLOROPLASTIC"/>
    <property type="match status" value="1"/>
</dbReference>
<feature type="domain" description="Glycerol-3-phosphate dehydrogenase NAD-dependent C-terminal" evidence="13">
    <location>
        <begin position="194"/>
        <end position="327"/>
    </location>
</feature>
<keyword evidence="15" id="KW-1185">Reference proteome</keyword>
<dbReference type="SUPFAM" id="SSF48179">
    <property type="entry name" value="6-phosphogluconate dehydrogenase C-terminal domain-like"/>
    <property type="match status" value="1"/>
</dbReference>
<dbReference type="GO" id="GO:0005829">
    <property type="term" value="C:cytosol"/>
    <property type="evidence" value="ECO:0007669"/>
    <property type="project" value="TreeGrafter"/>
</dbReference>
<protein>
    <recommendedName>
        <fullName evidence="11">Glycerol-3-phosphate dehydrogenase</fullName>
        <ecNumber evidence="11">1.1.1.94</ecNumber>
    </recommendedName>
</protein>
<keyword evidence="2" id="KW-0444">Lipid biosynthesis</keyword>
<dbReference type="GO" id="GO:0005975">
    <property type="term" value="P:carbohydrate metabolic process"/>
    <property type="evidence" value="ECO:0007669"/>
    <property type="project" value="InterPro"/>
</dbReference>
<dbReference type="Gene3D" id="3.40.50.720">
    <property type="entry name" value="NAD(P)-binding Rossmann-like Domain"/>
    <property type="match status" value="1"/>
</dbReference>
<evidence type="ECO:0000256" key="1">
    <source>
        <dbReference type="ARBA" id="ARBA00011009"/>
    </source>
</evidence>
<dbReference type="InterPro" id="IPR006168">
    <property type="entry name" value="G3P_DH_NAD-dep"/>
</dbReference>
<dbReference type="Proteomes" id="UP000199206">
    <property type="component" value="Unassembled WGS sequence"/>
</dbReference>
<organism evidence="14 15">
    <name type="scientific">Sphingomonas gellani</name>
    <dbReference type="NCBI Taxonomy" id="1166340"/>
    <lineage>
        <taxon>Bacteria</taxon>
        <taxon>Pseudomonadati</taxon>
        <taxon>Pseudomonadota</taxon>
        <taxon>Alphaproteobacteria</taxon>
        <taxon>Sphingomonadales</taxon>
        <taxon>Sphingomonadaceae</taxon>
        <taxon>Sphingomonas</taxon>
    </lineage>
</organism>
<keyword evidence="9 10" id="KW-0520">NAD</keyword>
<gene>
    <name evidence="14" type="ORF">SAMN05192583_1268</name>
</gene>
<evidence type="ECO:0000313" key="14">
    <source>
        <dbReference type="EMBL" id="SEM79516.1"/>
    </source>
</evidence>
<keyword evidence="6" id="KW-1208">Phospholipid metabolism</keyword>
<evidence type="ECO:0000256" key="4">
    <source>
        <dbReference type="ARBA" id="ARBA00023098"/>
    </source>
</evidence>
<dbReference type="PANTHER" id="PTHR11728">
    <property type="entry name" value="GLYCEROL-3-PHOSPHATE DEHYDROGENASE"/>
    <property type="match status" value="1"/>
</dbReference>
<dbReference type="SUPFAM" id="SSF51735">
    <property type="entry name" value="NAD(P)-binding Rossmann-fold domains"/>
    <property type="match status" value="1"/>
</dbReference>
<dbReference type="InterPro" id="IPR013328">
    <property type="entry name" value="6PGD_dom2"/>
</dbReference>
<evidence type="ECO:0000256" key="9">
    <source>
        <dbReference type="PIRSR" id="PIRSR000114-3"/>
    </source>
</evidence>
<evidence type="ECO:0000256" key="6">
    <source>
        <dbReference type="ARBA" id="ARBA00023264"/>
    </source>
</evidence>
<evidence type="ECO:0000256" key="10">
    <source>
        <dbReference type="RuleBase" id="RU000437"/>
    </source>
</evidence>
<evidence type="ECO:0000256" key="2">
    <source>
        <dbReference type="ARBA" id="ARBA00022516"/>
    </source>
</evidence>
<feature type="binding site" evidence="8">
    <location>
        <begin position="266"/>
        <end position="267"/>
    </location>
    <ligand>
        <name>substrate</name>
    </ligand>
</feature>
<evidence type="ECO:0000256" key="3">
    <source>
        <dbReference type="ARBA" id="ARBA00023002"/>
    </source>
</evidence>
<comment type="catalytic activity">
    <reaction evidence="11">
        <text>sn-glycerol 3-phosphate + NADP(+) = dihydroxyacetone phosphate + NADPH + H(+)</text>
        <dbReference type="Rhea" id="RHEA:11096"/>
        <dbReference type="ChEBI" id="CHEBI:15378"/>
        <dbReference type="ChEBI" id="CHEBI:57597"/>
        <dbReference type="ChEBI" id="CHEBI:57642"/>
        <dbReference type="ChEBI" id="CHEBI:57783"/>
        <dbReference type="ChEBI" id="CHEBI:58349"/>
        <dbReference type="EC" id="1.1.1.94"/>
    </reaction>
</comment>
<dbReference type="Pfam" id="PF01210">
    <property type="entry name" value="NAD_Gly3P_dh_N"/>
    <property type="match status" value="1"/>
</dbReference>
<evidence type="ECO:0000256" key="7">
    <source>
        <dbReference type="PIRSR" id="PIRSR000114-1"/>
    </source>
</evidence>
<name>A0A1H8B9Y1_9SPHN</name>
<dbReference type="AlphaFoldDB" id="A0A1H8B9Y1"/>
<keyword evidence="3 10" id="KW-0560">Oxidoreductase</keyword>
<evidence type="ECO:0000256" key="5">
    <source>
        <dbReference type="ARBA" id="ARBA00023209"/>
    </source>
</evidence>